<feature type="non-terminal residue" evidence="2">
    <location>
        <position position="1"/>
    </location>
</feature>
<name>A0A813F342_POLGL</name>
<reference evidence="2" key="1">
    <citation type="submission" date="2021-02" db="EMBL/GenBank/DDBJ databases">
        <authorList>
            <person name="Dougan E. K."/>
            <person name="Rhodes N."/>
            <person name="Thang M."/>
            <person name="Chan C."/>
        </authorList>
    </citation>
    <scope>NUCLEOTIDE SEQUENCE</scope>
</reference>
<comment type="caution">
    <text evidence="2">The sequence shown here is derived from an EMBL/GenBank/DDBJ whole genome shotgun (WGS) entry which is preliminary data.</text>
</comment>
<accession>A0A813F342</accession>
<evidence type="ECO:0000313" key="3">
    <source>
        <dbReference type="Proteomes" id="UP000654075"/>
    </source>
</evidence>
<proteinExistence type="predicted"/>
<keyword evidence="3" id="KW-1185">Reference proteome</keyword>
<evidence type="ECO:0000256" key="1">
    <source>
        <dbReference type="SAM" id="MobiDB-lite"/>
    </source>
</evidence>
<protein>
    <recommendedName>
        <fullName evidence="4">Pentatricopeptide repeat-containing protein</fullName>
    </recommendedName>
</protein>
<dbReference type="AlphaFoldDB" id="A0A813F342"/>
<feature type="region of interest" description="Disordered" evidence="1">
    <location>
        <begin position="30"/>
        <end position="54"/>
    </location>
</feature>
<dbReference type="Proteomes" id="UP000654075">
    <property type="component" value="Unassembled WGS sequence"/>
</dbReference>
<feature type="compositionally biased region" description="Low complexity" evidence="1">
    <location>
        <begin position="30"/>
        <end position="48"/>
    </location>
</feature>
<evidence type="ECO:0000313" key="2">
    <source>
        <dbReference type="EMBL" id="CAE8605773.1"/>
    </source>
</evidence>
<dbReference type="EMBL" id="CAJNNV010018320">
    <property type="protein sequence ID" value="CAE8605773.1"/>
    <property type="molecule type" value="Genomic_DNA"/>
</dbReference>
<evidence type="ECO:0008006" key="4">
    <source>
        <dbReference type="Google" id="ProtNLM"/>
    </source>
</evidence>
<dbReference type="InterPro" id="IPR011990">
    <property type="entry name" value="TPR-like_helical_dom_sf"/>
</dbReference>
<sequence length="379" mass="41792">SGLIQSRGVRYDACRQRTFSQGLHRLAAASTQSYSSSSPAPSVASRQSLPGAGEPELQSAFVEKEAEQGAEFEITISHLLRALAETPPQERERLRLLRAALRKWSLDGAEDPRELALRTPLTEDGYSAVARLCSSDAMVEFVKRVISAAGGKVLKPAELEVISRWYSGELGTGSLAALEEELQDQDWIQHPGAFNFQTRCWKKRRRKKKFLRFWSKGPVPKRSWHIHRLRSRHSDREAVLEATSALQHEQLLDGRECALVIRGLGRVTSWAAALAAFSKMRGKGLQLDLLAFTAAMGACRRSARWALALTLFLDSRQLGFEQHERTVASNAACSAVADCEVGGWPRVLQMLQDLLPRPGPSSGAGAIRAMSTACTLTFL</sequence>
<gene>
    <name evidence="2" type="ORF">PGLA1383_LOCUS23871</name>
</gene>
<organism evidence="2 3">
    <name type="scientific">Polarella glacialis</name>
    <name type="common">Dinoflagellate</name>
    <dbReference type="NCBI Taxonomy" id="89957"/>
    <lineage>
        <taxon>Eukaryota</taxon>
        <taxon>Sar</taxon>
        <taxon>Alveolata</taxon>
        <taxon>Dinophyceae</taxon>
        <taxon>Suessiales</taxon>
        <taxon>Suessiaceae</taxon>
        <taxon>Polarella</taxon>
    </lineage>
</organism>
<dbReference type="Gene3D" id="1.25.40.10">
    <property type="entry name" value="Tetratricopeptide repeat domain"/>
    <property type="match status" value="1"/>
</dbReference>